<evidence type="ECO:0000259" key="2">
    <source>
        <dbReference type="Pfam" id="PF00730"/>
    </source>
</evidence>
<sequence>MSWWRSSTGCGPPARARPRRSRTPSSDIRSIPTSPTRARLRPSSAQHRADHLSRRSGGRKRAGSQGPGGGDLGSASVPDAKLSLAQEPEADKLLSRDPLALLIGMVLDQQVPLERAFSAPRDLKQRLGRNLDARELAAMDPDQLAAVFCQRPALHRFPAANAKRVQQLCRIVVDDYGGKAADVWTTAKTGEELLRRIKALPGFGEQKARIFVGLLGKQLGVRPSGWREAAGAFGQPGTHMSVADITDSESLGRVRAYKQQRKAAAKAGDVTA</sequence>
<evidence type="ECO:0000256" key="1">
    <source>
        <dbReference type="SAM" id="MobiDB-lite"/>
    </source>
</evidence>
<dbReference type="Gene3D" id="1.10.340.30">
    <property type="entry name" value="Hypothetical protein, domain 2"/>
    <property type="match status" value="1"/>
</dbReference>
<dbReference type="EMBL" id="QHBU01000068">
    <property type="protein sequence ID" value="PZR82546.1"/>
    <property type="molecule type" value="Genomic_DNA"/>
</dbReference>
<dbReference type="InterPro" id="IPR017658">
    <property type="entry name" value="HhH-GPD_base_excis"/>
</dbReference>
<comment type="caution">
    <text evidence="3">The sequence shown here is derived from an EMBL/GenBank/DDBJ whole genome shotgun (WGS) entry which is preliminary data.</text>
</comment>
<feature type="region of interest" description="Disordered" evidence="1">
    <location>
        <begin position="1"/>
        <end position="77"/>
    </location>
</feature>
<gene>
    <name evidence="3" type="ORF">DLM65_03575</name>
</gene>
<dbReference type="AlphaFoldDB" id="A0A2W5ZI94"/>
<proteinExistence type="predicted"/>
<feature type="domain" description="HhH-GPD" evidence="2">
    <location>
        <begin position="103"/>
        <end position="261"/>
    </location>
</feature>
<evidence type="ECO:0000313" key="3">
    <source>
        <dbReference type="EMBL" id="PZR82546.1"/>
    </source>
</evidence>
<feature type="compositionally biased region" description="Low complexity" evidence="1">
    <location>
        <begin position="23"/>
        <end position="32"/>
    </location>
</feature>
<evidence type="ECO:0000313" key="4">
    <source>
        <dbReference type="Proteomes" id="UP000248724"/>
    </source>
</evidence>
<dbReference type="GO" id="GO:0006284">
    <property type="term" value="P:base-excision repair"/>
    <property type="evidence" value="ECO:0007669"/>
    <property type="project" value="InterPro"/>
</dbReference>
<dbReference type="Proteomes" id="UP000248724">
    <property type="component" value="Unassembled WGS sequence"/>
</dbReference>
<organism evidence="3 4">
    <name type="scientific">Candidatus Aeolococcus gillhamiae</name>
    <dbReference type="NCBI Taxonomy" id="3127015"/>
    <lineage>
        <taxon>Bacteria</taxon>
        <taxon>Bacillati</taxon>
        <taxon>Candidatus Dormiibacterota</taxon>
        <taxon>Candidatus Dormibacteria</taxon>
        <taxon>Candidatus Aeolococcales</taxon>
        <taxon>Candidatus Aeolococcaceae</taxon>
        <taxon>Candidatus Aeolococcus</taxon>
    </lineage>
</organism>
<protein>
    <submittedName>
        <fullName evidence="3">Fe-S cluster assembly protein HesB</fullName>
    </submittedName>
</protein>
<dbReference type="InterPro" id="IPR003265">
    <property type="entry name" value="HhH-GPD_domain"/>
</dbReference>
<reference evidence="3 4" key="1">
    <citation type="journal article" date="2017" name="Nature">
        <title>Atmospheric trace gases support primary production in Antarctic desert surface soil.</title>
        <authorList>
            <person name="Ji M."/>
            <person name="Greening C."/>
            <person name="Vanwonterghem I."/>
            <person name="Carere C.R."/>
            <person name="Bay S.K."/>
            <person name="Steen J.A."/>
            <person name="Montgomery K."/>
            <person name="Lines T."/>
            <person name="Beardall J."/>
            <person name="van Dorst J."/>
            <person name="Snape I."/>
            <person name="Stott M.B."/>
            <person name="Hugenholtz P."/>
            <person name="Ferrari B.C."/>
        </authorList>
    </citation>
    <scope>NUCLEOTIDE SEQUENCE [LARGE SCALE GENOMIC DNA]</scope>
    <source>
        <strain evidence="3">RRmetagenome_bin12</strain>
    </source>
</reference>
<dbReference type="InterPro" id="IPR011257">
    <property type="entry name" value="DNA_glycosylase"/>
</dbReference>
<dbReference type="NCBIfam" id="TIGR03252">
    <property type="entry name" value="HhH-GPD-type base excision DNA repair protein"/>
    <property type="match status" value="1"/>
</dbReference>
<accession>A0A2W5ZI94</accession>
<dbReference type="SUPFAM" id="SSF48150">
    <property type="entry name" value="DNA-glycosylase"/>
    <property type="match status" value="1"/>
</dbReference>
<dbReference type="GO" id="GO:0003824">
    <property type="term" value="F:catalytic activity"/>
    <property type="evidence" value="ECO:0007669"/>
    <property type="project" value="InterPro"/>
</dbReference>
<name>A0A2W5ZI94_9BACT</name>
<dbReference type="Pfam" id="PF00730">
    <property type="entry name" value="HhH-GPD"/>
    <property type="match status" value="1"/>
</dbReference>